<dbReference type="Proteomes" id="UP000549394">
    <property type="component" value="Unassembled WGS sequence"/>
</dbReference>
<evidence type="ECO:0000313" key="2">
    <source>
        <dbReference type="EMBL" id="CAD5118804.1"/>
    </source>
</evidence>
<comment type="caution">
    <text evidence="2">The sequence shown here is derived from an EMBL/GenBank/DDBJ whole genome shotgun (WGS) entry which is preliminary data.</text>
</comment>
<feature type="region of interest" description="Disordered" evidence="1">
    <location>
        <begin position="175"/>
        <end position="201"/>
    </location>
</feature>
<dbReference type="AlphaFoldDB" id="A0A7I8VTD5"/>
<dbReference type="EMBL" id="CAJFCJ010000009">
    <property type="protein sequence ID" value="CAD5118804.1"/>
    <property type="molecule type" value="Genomic_DNA"/>
</dbReference>
<sequence length="220" mass="24637">MGWFNNFLSNTVGDEKSTPKRPSQQQQSTPPNQAQPMNDHKPRMSISKYGIILDETEKHEAATKPILKKESTVASQGRRSNIDDDNNVLAQSVMNIANLLQSQMNMSSLGRQSLMGMPLPCNFPSQLSQFDMNSMNQQQLLPLQFLLGQQPQFPQQITKENKSFDNLLATMGMGGNTSDTQDEEDVSQGGRVYKGTRRGGKLKVADKPRVATYLREERES</sequence>
<protein>
    <submittedName>
        <fullName evidence="2">Uncharacterized protein</fullName>
    </submittedName>
</protein>
<organism evidence="2 3">
    <name type="scientific">Dimorphilus gyrociliatus</name>
    <dbReference type="NCBI Taxonomy" id="2664684"/>
    <lineage>
        <taxon>Eukaryota</taxon>
        <taxon>Metazoa</taxon>
        <taxon>Spiralia</taxon>
        <taxon>Lophotrochozoa</taxon>
        <taxon>Annelida</taxon>
        <taxon>Polychaeta</taxon>
        <taxon>Polychaeta incertae sedis</taxon>
        <taxon>Dinophilidae</taxon>
        <taxon>Dimorphilus</taxon>
    </lineage>
</organism>
<feature type="compositionally biased region" description="Polar residues" evidence="1">
    <location>
        <begin position="1"/>
        <end position="12"/>
    </location>
</feature>
<accession>A0A7I8VTD5</accession>
<keyword evidence="3" id="KW-1185">Reference proteome</keyword>
<feature type="compositionally biased region" description="Low complexity" evidence="1">
    <location>
        <begin position="20"/>
        <end position="36"/>
    </location>
</feature>
<feature type="region of interest" description="Disordered" evidence="1">
    <location>
        <begin position="1"/>
        <end position="42"/>
    </location>
</feature>
<evidence type="ECO:0000256" key="1">
    <source>
        <dbReference type="SAM" id="MobiDB-lite"/>
    </source>
</evidence>
<proteinExistence type="predicted"/>
<evidence type="ECO:0000313" key="3">
    <source>
        <dbReference type="Proteomes" id="UP000549394"/>
    </source>
</evidence>
<reference evidence="2 3" key="1">
    <citation type="submission" date="2020-08" db="EMBL/GenBank/DDBJ databases">
        <authorList>
            <person name="Hejnol A."/>
        </authorList>
    </citation>
    <scope>NUCLEOTIDE SEQUENCE [LARGE SCALE GENOMIC DNA]</scope>
</reference>
<gene>
    <name evidence="2" type="ORF">DGYR_LOCUS7126</name>
</gene>
<name>A0A7I8VTD5_9ANNE</name>